<dbReference type="PANTHER" id="PTHR47545">
    <property type="entry name" value="MULTIFUNCTIONAL CCA PROTEIN"/>
    <property type="match status" value="1"/>
</dbReference>
<reference evidence="4" key="1">
    <citation type="journal article" date="2016" name="Front. Microbiol.">
        <title>Genome Sequence of the Piezophilic, Mesophilic Sulfate-Reducing Bacterium Desulfovibrio indicus J2T.</title>
        <authorList>
            <person name="Cao J."/>
            <person name="Maignien L."/>
            <person name="Shao Z."/>
            <person name="Alain K."/>
            <person name="Jebbar M."/>
        </authorList>
    </citation>
    <scope>NUCLEOTIDE SEQUENCE</scope>
    <source>
        <strain evidence="4">DSM 16372</strain>
    </source>
</reference>
<feature type="domain" description="HD" evidence="3">
    <location>
        <begin position="65"/>
        <end position="146"/>
    </location>
</feature>
<sequence>MIPVASFLPSAPSWSLDWDGIDAAYPWIAALRGSAHDPIHHREGDVWTHTRMVVSELVADAEWRGLPEDLRLAAFAAALLHDVAKPATAKIEMVDGIERVHHHGHSRVGAVMARGILWRQDFEPRLREIACSLIARHQVPFWAHEREYEDARRIVADQSLGSGNRLLAILARADARGRVCDDRDMMELAVEEYREIADRHECLDRPFPFAGERERFLYLSRRAELDPRYPIGGPADRPELTVMSALPGAGKSTWIRTNAGDRPVVSLDEIRRALRIDPSKPQGAVIEVGKEAAKEHLRAKRSFVWDTTNVTRDMRERMIGLGVAYGFAIRIVALEAPQRELHLRNREREHPVPGEVIERLVAKWEHPGPSECDRLEAPALGPAPELAHLPIPAGSPGP</sequence>
<dbReference type="Gene3D" id="3.40.50.300">
    <property type="entry name" value="P-loop containing nucleotide triphosphate hydrolases"/>
    <property type="match status" value="1"/>
</dbReference>
<organism evidence="4 5">
    <name type="scientific">Methylobacterium hispanicum</name>
    <dbReference type="NCBI Taxonomy" id="270350"/>
    <lineage>
        <taxon>Bacteria</taxon>
        <taxon>Pseudomonadati</taxon>
        <taxon>Pseudomonadota</taxon>
        <taxon>Alphaproteobacteria</taxon>
        <taxon>Hyphomicrobiales</taxon>
        <taxon>Methylobacteriaceae</taxon>
        <taxon>Methylobacterium</taxon>
    </lineage>
</organism>
<feature type="compositionally biased region" description="Basic and acidic residues" evidence="2">
    <location>
        <begin position="367"/>
        <end position="376"/>
    </location>
</feature>
<dbReference type="RefSeq" id="WP_238230805.1">
    <property type="nucleotide sequence ID" value="NZ_BPQO01000020.1"/>
</dbReference>
<evidence type="ECO:0000313" key="5">
    <source>
        <dbReference type="Proteomes" id="UP001055247"/>
    </source>
</evidence>
<dbReference type="InterPro" id="IPR006674">
    <property type="entry name" value="HD_domain"/>
</dbReference>
<dbReference type="InterPro" id="IPR027417">
    <property type="entry name" value="P-loop_NTPase"/>
</dbReference>
<dbReference type="Gene3D" id="1.10.3090.10">
    <property type="entry name" value="cca-adding enzyme, domain 2"/>
    <property type="match status" value="1"/>
</dbReference>
<name>A0AAV4ZSV8_9HYPH</name>
<dbReference type="InterPro" id="IPR006675">
    <property type="entry name" value="HDIG_dom"/>
</dbReference>
<dbReference type="PANTHER" id="PTHR47545:SF1">
    <property type="entry name" value="MULTIFUNCTIONAL CCA PROTEIN"/>
    <property type="match status" value="1"/>
</dbReference>
<feature type="compositionally biased region" description="Low complexity" evidence="2">
    <location>
        <begin position="377"/>
        <end position="390"/>
    </location>
</feature>
<dbReference type="SUPFAM" id="SSF52540">
    <property type="entry name" value="P-loop containing nucleoside triphosphate hydrolases"/>
    <property type="match status" value="1"/>
</dbReference>
<reference evidence="4" key="2">
    <citation type="submission" date="2021-08" db="EMBL/GenBank/DDBJ databases">
        <authorList>
            <person name="Tani A."/>
            <person name="Ola A."/>
            <person name="Ogura Y."/>
            <person name="Katsura K."/>
            <person name="Hayashi T."/>
        </authorList>
    </citation>
    <scope>NUCLEOTIDE SEQUENCE</scope>
    <source>
        <strain evidence="4">DSM 16372</strain>
    </source>
</reference>
<evidence type="ECO:0000256" key="1">
    <source>
        <dbReference type="ARBA" id="ARBA00022741"/>
    </source>
</evidence>
<keyword evidence="1" id="KW-0547">Nucleotide-binding</keyword>
<evidence type="ECO:0000313" key="4">
    <source>
        <dbReference type="EMBL" id="GJD90660.1"/>
    </source>
</evidence>
<dbReference type="Proteomes" id="UP001055247">
    <property type="component" value="Unassembled WGS sequence"/>
</dbReference>
<comment type="caution">
    <text evidence="4">The sequence shown here is derived from an EMBL/GenBank/DDBJ whole genome shotgun (WGS) entry which is preliminary data.</text>
</comment>
<evidence type="ECO:0000259" key="3">
    <source>
        <dbReference type="Pfam" id="PF01966"/>
    </source>
</evidence>
<feature type="region of interest" description="Disordered" evidence="2">
    <location>
        <begin position="367"/>
        <end position="398"/>
    </location>
</feature>
<accession>A0AAV4ZSV8</accession>
<dbReference type="InterPro" id="IPR050124">
    <property type="entry name" value="tRNA_CCA-adding_enzyme"/>
</dbReference>
<proteinExistence type="predicted"/>
<keyword evidence="5" id="KW-1185">Reference proteome</keyword>
<protein>
    <recommendedName>
        <fullName evidence="3">HD domain-containing protein</fullName>
    </recommendedName>
</protein>
<dbReference type="EMBL" id="BPQO01000020">
    <property type="protein sequence ID" value="GJD90660.1"/>
    <property type="molecule type" value="Genomic_DNA"/>
</dbReference>
<gene>
    <name evidence="4" type="ORF">BHAOGJBA_4202</name>
</gene>
<dbReference type="Pfam" id="PF01966">
    <property type="entry name" value="HD"/>
    <property type="match status" value="1"/>
</dbReference>
<dbReference type="GO" id="GO:0000166">
    <property type="term" value="F:nucleotide binding"/>
    <property type="evidence" value="ECO:0007669"/>
    <property type="project" value="UniProtKB-KW"/>
</dbReference>
<dbReference type="Pfam" id="PF13671">
    <property type="entry name" value="AAA_33"/>
    <property type="match status" value="1"/>
</dbReference>
<evidence type="ECO:0000256" key="2">
    <source>
        <dbReference type="SAM" id="MobiDB-lite"/>
    </source>
</evidence>
<dbReference type="AlphaFoldDB" id="A0AAV4ZSV8"/>
<dbReference type="NCBIfam" id="TIGR00277">
    <property type="entry name" value="HDIG"/>
    <property type="match status" value="1"/>
</dbReference>
<dbReference type="SUPFAM" id="SSF109604">
    <property type="entry name" value="HD-domain/PDEase-like"/>
    <property type="match status" value="1"/>
</dbReference>